<keyword evidence="4" id="KW-0808">Transferase</keyword>
<accession>A0ABX0JHX7</accession>
<dbReference type="CDD" id="cd04186">
    <property type="entry name" value="GT_2_like_c"/>
    <property type="match status" value="1"/>
</dbReference>
<feature type="domain" description="Glycosyltransferase 2-like" evidence="5">
    <location>
        <begin position="8"/>
        <end position="177"/>
    </location>
</feature>
<name>A0ABX0JHX7_9BACL</name>
<dbReference type="PANTHER" id="PTHR43179:SF12">
    <property type="entry name" value="GALACTOFURANOSYLTRANSFERASE GLFT2"/>
    <property type="match status" value="1"/>
</dbReference>
<evidence type="ECO:0000259" key="5">
    <source>
        <dbReference type="Pfam" id="PF00535"/>
    </source>
</evidence>
<evidence type="ECO:0000313" key="7">
    <source>
        <dbReference type="Proteomes" id="UP001165962"/>
    </source>
</evidence>
<evidence type="ECO:0000256" key="3">
    <source>
        <dbReference type="ARBA" id="ARBA00022676"/>
    </source>
</evidence>
<sequence>MSIVSTVSVHIVTYNSEAYIQDCLDAVLAQSYSIQAIIVIDNHSSDKTEQLLRPYLDRITFVGNTDNVGFAGGHNQAIRLSEAEYVVVLNPDVTMNPDYIHFLIQQCKQDPSIGSATGKLLFKQSPKIIDSTGLIITKSRRGFDRGAGELSEAWNESSDVFGVCGAAALYRRQLIDDISVYGCFFDEDFFAYKEDVDVAWRSRIRGWRAQYCAEAIAYHDRGWKKGSRNKTPLFVRRLSYMNRYKMVIKNDSLPYLLLHCIPFMLYEVMSLGYFIIKEPKVLAAWANLFKNSSSLLAKRKVIQSTRKVALSKIYHYFK</sequence>
<evidence type="ECO:0000256" key="4">
    <source>
        <dbReference type="ARBA" id="ARBA00022679"/>
    </source>
</evidence>
<comment type="caution">
    <text evidence="6">The sequence shown here is derived from an EMBL/GenBank/DDBJ whole genome shotgun (WGS) entry which is preliminary data.</text>
</comment>
<reference evidence="6" key="1">
    <citation type="submission" date="2020-03" db="EMBL/GenBank/DDBJ databases">
        <title>Draft sequencing of Paenibacilllus sp. S3N08.</title>
        <authorList>
            <person name="Kim D.-U."/>
        </authorList>
    </citation>
    <scope>NUCLEOTIDE SEQUENCE</scope>
    <source>
        <strain evidence="6">S3N08</strain>
    </source>
</reference>
<evidence type="ECO:0000256" key="1">
    <source>
        <dbReference type="ARBA" id="ARBA00004776"/>
    </source>
</evidence>
<evidence type="ECO:0000256" key="2">
    <source>
        <dbReference type="ARBA" id="ARBA00006739"/>
    </source>
</evidence>
<comment type="similarity">
    <text evidence="2">Belongs to the glycosyltransferase 2 family.</text>
</comment>
<evidence type="ECO:0000313" key="6">
    <source>
        <dbReference type="EMBL" id="NHN34288.1"/>
    </source>
</evidence>
<keyword evidence="3" id="KW-0328">Glycosyltransferase</keyword>
<proteinExistence type="inferred from homology"/>
<dbReference type="RefSeq" id="WP_166155078.1">
    <property type="nucleotide sequence ID" value="NZ_JAAOIW010000017.1"/>
</dbReference>
<dbReference type="Pfam" id="PF00535">
    <property type="entry name" value="Glycos_transf_2"/>
    <property type="match status" value="1"/>
</dbReference>
<dbReference type="SUPFAM" id="SSF53448">
    <property type="entry name" value="Nucleotide-diphospho-sugar transferases"/>
    <property type="match status" value="1"/>
</dbReference>
<dbReference type="InterPro" id="IPR029044">
    <property type="entry name" value="Nucleotide-diphossugar_trans"/>
</dbReference>
<organism evidence="6 7">
    <name type="scientific">Paenibacillus agricola</name>
    <dbReference type="NCBI Taxonomy" id="2716264"/>
    <lineage>
        <taxon>Bacteria</taxon>
        <taxon>Bacillati</taxon>
        <taxon>Bacillota</taxon>
        <taxon>Bacilli</taxon>
        <taxon>Bacillales</taxon>
        <taxon>Paenibacillaceae</taxon>
        <taxon>Paenibacillus</taxon>
    </lineage>
</organism>
<dbReference type="Gene3D" id="3.90.550.10">
    <property type="entry name" value="Spore Coat Polysaccharide Biosynthesis Protein SpsA, Chain A"/>
    <property type="match status" value="1"/>
</dbReference>
<dbReference type="PANTHER" id="PTHR43179">
    <property type="entry name" value="RHAMNOSYLTRANSFERASE WBBL"/>
    <property type="match status" value="1"/>
</dbReference>
<protein>
    <submittedName>
        <fullName evidence="6">Glycosyltransferase family 2 protein</fullName>
    </submittedName>
</protein>
<dbReference type="EMBL" id="JAAOIW010000017">
    <property type="protein sequence ID" value="NHN34288.1"/>
    <property type="molecule type" value="Genomic_DNA"/>
</dbReference>
<dbReference type="InterPro" id="IPR001173">
    <property type="entry name" value="Glyco_trans_2-like"/>
</dbReference>
<keyword evidence="7" id="KW-1185">Reference proteome</keyword>
<gene>
    <name evidence="6" type="ORF">G9U52_31275</name>
</gene>
<dbReference type="Proteomes" id="UP001165962">
    <property type="component" value="Unassembled WGS sequence"/>
</dbReference>
<comment type="pathway">
    <text evidence="1">Cell wall biogenesis; cell wall polysaccharide biosynthesis.</text>
</comment>